<keyword evidence="3" id="KW-1185">Reference proteome</keyword>
<keyword evidence="1" id="KW-0175">Coiled coil</keyword>
<reference evidence="2 3" key="1">
    <citation type="submission" date="2019-11" db="EMBL/GenBank/DDBJ databases">
        <title>Bacillus lacus genome.</title>
        <authorList>
            <person name="Allen C.J."/>
            <person name="Newman J.D."/>
        </authorList>
    </citation>
    <scope>NUCLEOTIDE SEQUENCE [LARGE SCALE GENOMIC DNA]</scope>
    <source>
        <strain evidence="2 3">KCTC 33946</strain>
    </source>
</reference>
<proteinExistence type="predicted"/>
<dbReference type="AlphaFoldDB" id="A0A7X2J137"/>
<evidence type="ECO:0000256" key="1">
    <source>
        <dbReference type="SAM" id="Coils"/>
    </source>
</evidence>
<accession>A0A7X2J137</accession>
<dbReference type="Proteomes" id="UP000448867">
    <property type="component" value="Unassembled WGS sequence"/>
</dbReference>
<gene>
    <name evidence="2" type="ORF">GJU40_15340</name>
</gene>
<protein>
    <submittedName>
        <fullName evidence="2">Spore gernimation protein GerPC</fullName>
    </submittedName>
</protein>
<comment type="caution">
    <text evidence="2">The sequence shown here is derived from an EMBL/GenBank/DDBJ whole genome shotgun (WGS) entry which is preliminary data.</text>
</comment>
<dbReference type="OrthoDB" id="2991331at2"/>
<name>A0A7X2J137_9BACI</name>
<sequence length="199" mass="23423">MYYQQNLMYYIQNLYSQLQASEQKISRLEESVQELRATVEELRNRPYTNIERIEYNFDQLKVETLEGTLNIGVNPANGESIQNFEVSQQQPPQVPVMEAEFQAHVLNQARDQVEDYLENETDSLFDSLEAAYDTEFNQQYREMILTDISRQIDSRISYHHSALPLRDTNQTDEHIKMIANNVKTDIENSINHFVRNLPK</sequence>
<feature type="coiled-coil region" evidence="1">
    <location>
        <begin position="11"/>
        <end position="45"/>
    </location>
</feature>
<dbReference type="RefSeq" id="WP_154308980.1">
    <property type="nucleotide sequence ID" value="NZ_WKKI01000037.1"/>
</dbReference>
<dbReference type="Pfam" id="PF10737">
    <property type="entry name" value="GerPC"/>
    <property type="match status" value="1"/>
</dbReference>
<dbReference type="InterPro" id="IPR019673">
    <property type="entry name" value="Spore_germination_GerPC"/>
</dbReference>
<organism evidence="2 3">
    <name type="scientific">Metabacillus lacus</name>
    <dbReference type="NCBI Taxonomy" id="1983721"/>
    <lineage>
        <taxon>Bacteria</taxon>
        <taxon>Bacillati</taxon>
        <taxon>Bacillota</taxon>
        <taxon>Bacilli</taxon>
        <taxon>Bacillales</taxon>
        <taxon>Bacillaceae</taxon>
        <taxon>Metabacillus</taxon>
    </lineage>
</organism>
<dbReference type="EMBL" id="WKKI01000037">
    <property type="protein sequence ID" value="MRX73517.1"/>
    <property type="molecule type" value="Genomic_DNA"/>
</dbReference>
<evidence type="ECO:0000313" key="3">
    <source>
        <dbReference type="Proteomes" id="UP000448867"/>
    </source>
</evidence>
<evidence type="ECO:0000313" key="2">
    <source>
        <dbReference type="EMBL" id="MRX73517.1"/>
    </source>
</evidence>